<proteinExistence type="predicted"/>
<dbReference type="Proteomes" id="UP001163324">
    <property type="component" value="Chromosome 1"/>
</dbReference>
<evidence type="ECO:0000313" key="2">
    <source>
        <dbReference type="Proteomes" id="UP001163324"/>
    </source>
</evidence>
<reference evidence="1" key="1">
    <citation type="submission" date="2022-10" db="EMBL/GenBank/DDBJ databases">
        <title>Complete Genome of Trichothecium roseum strain YXFP-22015, a Plant Pathogen Isolated from Citrus.</title>
        <authorList>
            <person name="Wang Y."/>
            <person name="Zhu L."/>
        </authorList>
    </citation>
    <scope>NUCLEOTIDE SEQUENCE</scope>
    <source>
        <strain evidence="1">YXFP-22015</strain>
    </source>
</reference>
<sequence>MKKSIACTVCRASRRKCVHGGGPPCERCRLRGDDCVFPPKGTSFLHRRSRAGVDNDARRGSGGGAASTSVAVPMATEGEADVLPASVASPLQPSYCEASSSVEVDLWSKNPFEYITDEVKHSYARCSYKWSFHHLPTLFSAIQRRDLDITLVWAMLAITVRFSQEAPDGFESQIQASQAFASHARTLALRSIDEPSLQRIQVLLMLTGHSWGAGEGKRAWIYLGMAVRMAQVTEVLDAAAVDAASGGDFVAAEERRRTAWTCFLMDSLLSGGRGRRRLLTAEMMNIPLPCGPDNFMFGEPVVCERLDGSRPGTSASNGQQQSHLGIIAYSMRVADIWGEVASWACSSHAADAPPWQQRSQFQRLIGRLAAWESSLPSRLRYGEHILRAHATLHQGQAYCYMHSIYFMSVMFLYRSYLPEVEMQQHQKQRQQIFRSDEDGGEDSEDDWARWSTWSSKELARVADQVCDMLREMRDFGLSFLRGLVPWIGFTIYTGVGTLLYFVHYPNDGDGTEQVEARRQRIIDGCILLKDMSQSWSMANTWRDTINGMHIFYSNVIARGDECVSRNTRRQMRNTVIDYGALQASPVQEPAYDTDNGELDDENPVPSHGTSVDVTQQDDVTLPLPTNGNIFDSNFDVTVAMHEYLADATQGFWADFPGSMEI</sequence>
<evidence type="ECO:0000313" key="1">
    <source>
        <dbReference type="EMBL" id="KAI9903903.1"/>
    </source>
</evidence>
<protein>
    <submittedName>
        <fullName evidence="1">Uncharacterized protein</fullName>
    </submittedName>
</protein>
<keyword evidence="2" id="KW-1185">Reference proteome</keyword>
<comment type="caution">
    <text evidence="1">The sequence shown here is derived from an EMBL/GenBank/DDBJ whole genome shotgun (WGS) entry which is preliminary data.</text>
</comment>
<accession>A0ACC0VDR5</accession>
<gene>
    <name evidence="1" type="ORF">N3K66_000432</name>
</gene>
<organism evidence="1 2">
    <name type="scientific">Trichothecium roseum</name>
    <dbReference type="NCBI Taxonomy" id="47278"/>
    <lineage>
        <taxon>Eukaryota</taxon>
        <taxon>Fungi</taxon>
        <taxon>Dikarya</taxon>
        <taxon>Ascomycota</taxon>
        <taxon>Pezizomycotina</taxon>
        <taxon>Sordariomycetes</taxon>
        <taxon>Hypocreomycetidae</taxon>
        <taxon>Hypocreales</taxon>
        <taxon>Hypocreales incertae sedis</taxon>
        <taxon>Trichothecium</taxon>
    </lineage>
</organism>
<name>A0ACC0VDR5_9HYPO</name>
<dbReference type="EMBL" id="CM047940">
    <property type="protein sequence ID" value="KAI9903903.1"/>
    <property type="molecule type" value="Genomic_DNA"/>
</dbReference>